<evidence type="ECO:0000313" key="2">
    <source>
        <dbReference type="Proteomes" id="UP000585050"/>
    </source>
</evidence>
<name>A0A7X8SKE4_9BACT</name>
<evidence type="ECO:0000313" key="1">
    <source>
        <dbReference type="EMBL" id="NLR91762.1"/>
    </source>
</evidence>
<dbReference type="EMBL" id="JABAIL010000003">
    <property type="protein sequence ID" value="NLR91762.1"/>
    <property type="molecule type" value="Genomic_DNA"/>
</dbReference>
<dbReference type="AlphaFoldDB" id="A0A7X8SKE4"/>
<keyword evidence="2" id="KW-1185">Reference proteome</keyword>
<dbReference type="RefSeq" id="WP_168882476.1">
    <property type="nucleotide sequence ID" value="NZ_JABAIL010000003.1"/>
</dbReference>
<reference evidence="1 2" key="1">
    <citation type="submission" date="2020-04" db="EMBL/GenBank/DDBJ databases">
        <title>Flammeovirga sp. SR4, a novel species isolated from seawater.</title>
        <authorList>
            <person name="Wang X."/>
        </authorList>
    </citation>
    <scope>NUCLEOTIDE SEQUENCE [LARGE SCALE GENOMIC DNA]</scope>
    <source>
        <strain evidence="1 2">SR4</strain>
    </source>
</reference>
<comment type="caution">
    <text evidence="1">The sequence shown here is derived from an EMBL/GenBank/DDBJ whole genome shotgun (WGS) entry which is preliminary data.</text>
</comment>
<gene>
    <name evidence="1" type="ORF">HGP29_11120</name>
</gene>
<dbReference type="Proteomes" id="UP000585050">
    <property type="component" value="Unassembled WGS sequence"/>
</dbReference>
<sequence>MENTILSAIESLEKQVATMQGRIHEMQSNGSSLKDTEHIKVRIKRHKQELNELRFQQARG</sequence>
<accession>A0A7X8SKE4</accession>
<proteinExistence type="predicted"/>
<organism evidence="1 2">
    <name type="scientific">Flammeovirga agarivorans</name>
    <dbReference type="NCBI Taxonomy" id="2726742"/>
    <lineage>
        <taxon>Bacteria</taxon>
        <taxon>Pseudomonadati</taxon>
        <taxon>Bacteroidota</taxon>
        <taxon>Cytophagia</taxon>
        <taxon>Cytophagales</taxon>
        <taxon>Flammeovirgaceae</taxon>
        <taxon>Flammeovirga</taxon>
    </lineage>
</organism>
<protein>
    <submittedName>
        <fullName evidence="1">Uncharacterized protein</fullName>
    </submittedName>
</protein>